<feature type="compositionally biased region" description="Basic and acidic residues" evidence="1">
    <location>
        <begin position="1"/>
        <end position="13"/>
    </location>
</feature>
<accession>L8HC01</accession>
<feature type="compositionally biased region" description="Low complexity" evidence="1">
    <location>
        <begin position="16"/>
        <end position="37"/>
    </location>
</feature>
<dbReference type="EMBL" id="KB007885">
    <property type="protein sequence ID" value="ELR22263.1"/>
    <property type="molecule type" value="Genomic_DNA"/>
</dbReference>
<feature type="region of interest" description="Disordered" evidence="1">
    <location>
        <begin position="1"/>
        <end position="37"/>
    </location>
</feature>
<feature type="region of interest" description="Disordered" evidence="1">
    <location>
        <begin position="366"/>
        <end position="392"/>
    </location>
</feature>
<dbReference type="Proteomes" id="UP000011083">
    <property type="component" value="Unassembled WGS sequence"/>
</dbReference>
<evidence type="ECO:0000256" key="1">
    <source>
        <dbReference type="SAM" id="MobiDB-lite"/>
    </source>
</evidence>
<dbReference type="VEuPathDB" id="AmoebaDB:ACA1_251340"/>
<keyword evidence="2" id="KW-0812">Transmembrane</keyword>
<evidence type="ECO:0000313" key="4">
    <source>
        <dbReference type="Proteomes" id="UP000011083"/>
    </source>
</evidence>
<organism evidence="3 4">
    <name type="scientific">Acanthamoeba castellanii (strain ATCC 30010 / Neff)</name>
    <dbReference type="NCBI Taxonomy" id="1257118"/>
    <lineage>
        <taxon>Eukaryota</taxon>
        <taxon>Amoebozoa</taxon>
        <taxon>Discosea</taxon>
        <taxon>Longamoebia</taxon>
        <taxon>Centramoebida</taxon>
        <taxon>Acanthamoebidae</taxon>
        <taxon>Acanthamoeba</taxon>
    </lineage>
</organism>
<keyword evidence="2" id="KW-1133">Transmembrane helix</keyword>
<sequence>MVDVWDRKAESDGQKATTTHNSSSPATTANNNEKTHSLTKAQLAAAAPSQLLHATADDKAPSYVHTAGIVLSQLLLWHRALLHFQPSSGALPILLSSPASSSGGHALFVREEAEELADLLWQIGCGLFFVWSGWKAAHAFSSLAPTTALRLDARNPKQRSWVDLLWKLVFKPLRRRVTLFLPAYMLTVSLVHLVNTVPATRFVLMSRGRALQLFPHSCLFASPPLLPLFAHHVGCTLSSLLCHHPSSGFWLDSRQPPYSSLCLSWPRPGTWPNACCSSTARSSCAWLCARRSGRPAPSPSPCCWPRCSSTAAAWLSSRQTMQDSSSRTPVSWHSSARWWRDTTQRSWPTRPCTCWASSGSTTLTLPQWATRRRPSPRASPNGSSSCLAPSPSWSPRLCCRRHLKRATHSSDSAATTSFCSWRCSSSTAATNLSKASPRGSSATAASWCSSFIPCAPAWWRWRSRPRRRRCRFW</sequence>
<dbReference type="RefSeq" id="XP_004367519.1">
    <property type="nucleotide sequence ID" value="XM_004367462.1"/>
</dbReference>
<evidence type="ECO:0000256" key="2">
    <source>
        <dbReference type="SAM" id="Phobius"/>
    </source>
</evidence>
<name>L8HC01_ACACF</name>
<dbReference type="GeneID" id="14923191"/>
<proteinExistence type="predicted"/>
<keyword evidence="4" id="KW-1185">Reference proteome</keyword>
<reference evidence="3 4" key="1">
    <citation type="journal article" date="2013" name="Genome Biol.">
        <title>Genome of Acanthamoeba castellanii highlights extensive lateral gene transfer and early evolution of tyrosine kinase signaling.</title>
        <authorList>
            <person name="Clarke M."/>
            <person name="Lohan A.J."/>
            <person name="Liu B."/>
            <person name="Lagkouvardos I."/>
            <person name="Roy S."/>
            <person name="Zafar N."/>
            <person name="Bertelli C."/>
            <person name="Schilde C."/>
            <person name="Kianianmomeni A."/>
            <person name="Burglin T.R."/>
            <person name="Frech C."/>
            <person name="Turcotte B."/>
            <person name="Kopec K.O."/>
            <person name="Synnott J.M."/>
            <person name="Choo C."/>
            <person name="Paponov I."/>
            <person name="Finkler A."/>
            <person name="Soon Heng Tan C."/>
            <person name="Hutchins A.P."/>
            <person name="Weinmeier T."/>
            <person name="Rattei T."/>
            <person name="Chu J.S."/>
            <person name="Gimenez G."/>
            <person name="Irimia M."/>
            <person name="Rigden D.J."/>
            <person name="Fitzpatrick D.A."/>
            <person name="Lorenzo-Morales J."/>
            <person name="Bateman A."/>
            <person name="Chiu C.H."/>
            <person name="Tang P."/>
            <person name="Hegemann P."/>
            <person name="Fromm H."/>
            <person name="Raoult D."/>
            <person name="Greub G."/>
            <person name="Miranda-Saavedra D."/>
            <person name="Chen N."/>
            <person name="Nash P."/>
            <person name="Ginger M.L."/>
            <person name="Horn M."/>
            <person name="Schaap P."/>
            <person name="Caler L."/>
            <person name="Loftus B."/>
        </authorList>
    </citation>
    <scope>NUCLEOTIDE SEQUENCE [LARGE SCALE GENOMIC DNA]</scope>
    <source>
        <strain evidence="3 4">Neff</strain>
    </source>
</reference>
<feature type="compositionally biased region" description="Low complexity" evidence="1">
    <location>
        <begin position="376"/>
        <end position="392"/>
    </location>
</feature>
<keyword evidence="2" id="KW-0472">Membrane</keyword>
<dbReference type="KEGG" id="acan:ACA1_251340"/>
<feature type="transmembrane region" description="Helical" evidence="2">
    <location>
        <begin position="177"/>
        <end position="194"/>
    </location>
</feature>
<gene>
    <name evidence="3" type="ORF">ACA1_251340</name>
</gene>
<protein>
    <submittedName>
        <fullName evidence="3">Uncharacterized protein</fullName>
    </submittedName>
</protein>
<dbReference type="AlphaFoldDB" id="L8HC01"/>
<evidence type="ECO:0000313" key="3">
    <source>
        <dbReference type="EMBL" id="ELR22263.1"/>
    </source>
</evidence>